<accession>A0A7C8M8K4</accession>
<dbReference type="EMBL" id="JAADJZ010000027">
    <property type="protein sequence ID" value="KAF2866602.1"/>
    <property type="molecule type" value="Genomic_DNA"/>
</dbReference>
<organism evidence="1 2">
    <name type="scientific">Massariosphaeria phaeospora</name>
    <dbReference type="NCBI Taxonomy" id="100035"/>
    <lineage>
        <taxon>Eukaryota</taxon>
        <taxon>Fungi</taxon>
        <taxon>Dikarya</taxon>
        <taxon>Ascomycota</taxon>
        <taxon>Pezizomycotina</taxon>
        <taxon>Dothideomycetes</taxon>
        <taxon>Pleosporomycetidae</taxon>
        <taxon>Pleosporales</taxon>
        <taxon>Pleosporales incertae sedis</taxon>
        <taxon>Massariosphaeria</taxon>
    </lineage>
</organism>
<keyword evidence="2" id="KW-1185">Reference proteome</keyword>
<sequence length="241" mass="27443">METNKHIQYMEKMLPAAFFAAIVVFAVWPRACWCRCRSCLLPNCSSRRWSSVCCFNAKVARPCRAFTGLLAECRFDGYGIWRCAHFARSCRASDGLLAEHLAPLWCRFAGQGNWRSAHCANFDGLSHVFRVVQNTGTVASVTRRMRDEFVVVSLGQLRFDRILSARVGFGSPCRLCLERTVPVTVLPNPDFIWYMTCLLFLSIAWEWLHVASNIQGVMLKPSRLCSWQLMNKGEAMLEACR</sequence>
<dbReference type="AlphaFoldDB" id="A0A7C8M8K4"/>
<comment type="caution">
    <text evidence="1">The sequence shown here is derived from an EMBL/GenBank/DDBJ whole genome shotgun (WGS) entry which is preliminary data.</text>
</comment>
<reference evidence="1 2" key="1">
    <citation type="submission" date="2020-01" db="EMBL/GenBank/DDBJ databases">
        <authorList>
            <consortium name="DOE Joint Genome Institute"/>
            <person name="Haridas S."/>
            <person name="Albert R."/>
            <person name="Binder M."/>
            <person name="Bloem J."/>
            <person name="Labutti K."/>
            <person name="Salamov A."/>
            <person name="Andreopoulos B."/>
            <person name="Baker S.E."/>
            <person name="Barry K."/>
            <person name="Bills G."/>
            <person name="Bluhm B.H."/>
            <person name="Cannon C."/>
            <person name="Castanera R."/>
            <person name="Culley D.E."/>
            <person name="Daum C."/>
            <person name="Ezra D."/>
            <person name="Gonzalez J.B."/>
            <person name="Henrissat B."/>
            <person name="Kuo A."/>
            <person name="Liang C."/>
            <person name="Lipzen A."/>
            <person name="Lutzoni F."/>
            <person name="Magnuson J."/>
            <person name="Mondo S."/>
            <person name="Nolan M."/>
            <person name="Ohm R."/>
            <person name="Pangilinan J."/>
            <person name="Park H.-J.H."/>
            <person name="Ramirez L."/>
            <person name="Alfaro M."/>
            <person name="Sun H."/>
            <person name="Tritt A."/>
            <person name="Yoshinaga Y."/>
            <person name="Zwiers L.-H.L."/>
            <person name="Turgeon B.G."/>
            <person name="Goodwin S.B."/>
            <person name="Spatafora J.W."/>
            <person name="Crous P.W."/>
            <person name="Grigoriev I.V."/>
        </authorList>
    </citation>
    <scope>NUCLEOTIDE SEQUENCE [LARGE SCALE GENOMIC DNA]</scope>
    <source>
        <strain evidence="1 2">CBS 611.86</strain>
    </source>
</reference>
<evidence type="ECO:0000313" key="1">
    <source>
        <dbReference type="EMBL" id="KAF2866602.1"/>
    </source>
</evidence>
<proteinExistence type="predicted"/>
<protein>
    <submittedName>
        <fullName evidence="1">Uncharacterized protein</fullName>
    </submittedName>
</protein>
<gene>
    <name evidence="1" type="ORF">BDV95DRAFT_204007</name>
</gene>
<dbReference type="Proteomes" id="UP000481861">
    <property type="component" value="Unassembled WGS sequence"/>
</dbReference>
<name>A0A7C8M8K4_9PLEO</name>
<evidence type="ECO:0000313" key="2">
    <source>
        <dbReference type="Proteomes" id="UP000481861"/>
    </source>
</evidence>